<name>A0A9J6DZY4_RHIMP</name>
<sequence length="256" mass="28874">MVTIKQSGNQPAKDIKNVVFYKIKPYLPTKLQATAVKVLLEDACTFYMPNSSDDINGSLVPHLTPMSFHGKLPYMQYNEEIKKYERLNDSGETLINKAEMGTPVVSVGPLGRDGVAIDYAIVLIKVMIEFTSMGRIGKLYHALNDIKGDLQQGRQVVVRPYLLPTTGIAHGAPKRFMHRSGRNLQQYVDKSEWADYKARIDTGEVKLKDVRAINRSKYVEAISCSARSLEDRNAWDPRDETTCLYENPKLSRCSVD</sequence>
<dbReference type="AlphaFoldDB" id="A0A9J6DZY4"/>
<accession>A0A9J6DZY4</accession>
<evidence type="ECO:0000313" key="1">
    <source>
        <dbReference type="EMBL" id="KAH8027304.1"/>
    </source>
</evidence>
<proteinExistence type="predicted"/>
<keyword evidence="2" id="KW-1185">Reference proteome</keyword>
<organism evidence="1 2">
    <name type="scientific">Rhipicephalus microplus</name>
    <name type="common">Cattle tick</name>
    <name type="synonym">Boophilus microplus</name>
    <dbReference type="NCBI Taxonomy" id="6941"/>
    <lineage>
        <taxon>Eukaryota</taxon>
        <taxon>Metazoa</taxon>
        <taxon>Ecdysozoa</taxon>
        <taxon>Arthropoda</taxon>
        <taxon>Chelicerata</taxon>
        <taxon>Arachnida</taxon>
        <taxon>Acari</taxon>
        <taxon>Parasitiformes</taxon>
        <taxon>Ixodida</taxon>
        <taxon>Ixodoidea</taxon>
        <taxon>Ixodidae</taxon>
        <taxon>Rhipicephalinae</taxon>
        <taxon>Rhipicephalus</taxon>
        <taxon>Boophilus</taxon>
    </lineage>
</organism>
<protein>
    <submittedName>
        <fullName evidence="1">Uncharacterized protein</fullName>
    </submittedName>
</protein>
<reference evidence="1" key="1">
    <citation type="journal article" date="2020" name="Cell">
        <title>Large-Scale Comparative Analyses of Tick Genomes Elucidate Their Genetic Diversity and Vector Capacities.</title>
        <authorList>
            <consortium name="Tick Genome and Microbiome Consortium (TIGMIC)"/>
            <person name="Jia N."/>
            <person name="Wang J."/>
            <person name="Shi W."/>
            <person name="Du L."/>
            <person name="Sun Y."/>
            <person name="Zhan W."/>
            <person name="Jiang J.F."/>
            <person name="Wang Q."/>
            <person name="Zhang B."/>
            <person name="Ji P."/>
            <person name="Bell-Sakyi L."/>
            <person name="Cui X.M."/>
            <person name="Yuan T.T."/>
            <person name="Jiang B.G."/>
            <person name="Yang W.F."/>
            <person name="Lam T.T."/>
            <person name="Chang Q.C."/>
            <person name="Ding S.J."/>
            <person name="Wang X.J."/>
            <person name="Zhu J.G."/>
            <person name="Ruan X.D."/>
            <person name="Zhao L."/>
            <person name="Wei J.T."/>
            <person name="Ye R.Z."/>
            <person name="Que T.C."/>
            <person name="Du C.H."/>
            <person name="Zhou Y.H."/>
            <person name="Cheng J.X."/>
            <person name="Dai P.F."/>
            <person name="Guo W.B."/>
            <person name="Han X.H."/>
            <person name="Huang E.J."/>
            <person name="Li L.F."/>
            <person name="Wei W."/>
            <person name="Gao Y.C."/>
            <person name="Liu J.Z."/>
            <person name="Shao H.Z."/>
            <person name="Wang X."/>
            <person name="Wang C.C."/>
            <person name="Yang T.C."/>
            <person name="Huo Q.B."/>
            <person name="Li W."/>
            <person name="Chen H.Y."/>
            <person name="Chen S.E."/>
            <person name="Zhou L.G."/>
            <person name="Ni X.B."/>
            <person name="Tian J.H."/>
            <person name="Sheng Y."/>
            <person name="Liu T."/>
            <person name="Pan Y.S."/>
            <person name="Xia L.Y."/>
            <person name="Li J."/>
            <person name="Zhao F."/>
            <person name="Cao W.C."/>
        </authorList>
    </citation>
    <scope>NUCLEOTIDE SEQUENCE</scope>
    <source>
        <strain evidence="1">Rmic-2018</strain>
    </source>
</reference>
<evidence type="ECO:0000313" key="2">
    <source>
        <dbReference type="Proteomes" id="UP000821866"/>
    </source>
</evidence>
<comment type="caution">
    <text evidence="1">The sequence shown here is derived from an EMBL/GenBank/DDBJ whole genome shotgun (WGS) entry which is preliminary data.</text>
</comment>
<reference evidence="1" key="2">
    <citation type="submission" date="2021-09" db="EMBL/GenBank/DDBJ databases">
        <authorList>
            <person name="Jia N."/>
            <person name="Wang J."/>
            <person name="Shi W."/>
            <person name="Du L."/>
            <person name="Sun Y."/>
            <person name="Zhan W."/>
            <person name="Jiang J."/>
            <person name="Wang Q."/>
            <person name="Zhang B."/>
            <person name="Ji P."/>
            <person name="Sakyi L.B."/>
            <person name="Cui X."/>
            <person name="Yuan T."/>
            <person name="Jiang B."/>
            <person name="Yang W."/>
            <person name="Lam T.T.-Y."/>
            <person name="Chang Q."/>
            <person name="Ding S."/>
            <person name="Wang X."/>
            <person name="Zhu J."/>
            <person name="Ruan X."/>
            <person name="Zhao L."/>
            <person name="Wei J."/>
            <person name="Que T."/>
            <person name="Du C."/>
            <person name="Cheng J."/>
            <person name="Dai P."/>
            <person name="Han X."/>
            <person name="Huang E."/>
            <person name="Gao Y."/>
            <person name="Liu J."/>
            <person name="Shao H."/>
            <person name="Ye R."/>
            <person name="Li L."/>
            <person name="Wei W."/>
            <person name="Wang X."/>
            <person name="Wang C."/>
            <person name="Huo Q."/>
            <person name="Li W."/>
            <person name="Guo W."/>
            <person name="Chen H."/>
            <person name="Chen S."/>
            <person name="Zhou L."/>
            <person name="Zhou L."/>
            <person name="Ni X."/>
            <person name="Tian J."/>
            <person name="Zhou Y."/>
            <person name="Sheng Y."/>
            <person name="Liu T."/>
            <person name="Pan Y."/>
            <person name="Xia L."/>
            <person name="Li J."/>
            <person name="Zhao F."/>
            <person name="Cao W."/>
        </authorList>
    </citation>
    <scope>NUCLEOTIDE SEQUENCE</scope>
    <source>
        <strain evidence="1">Rmic-2018</strain>
        <tissue evidence="1">Larvae</tissue>
    </source>
</reference>
<gene>
    <name evidence="1" type="ORF">HPB51_004216</name>
</gene>
<dbReference type="EMBL" id="JABSTU010000006">
    <property type="protein sequence ID" value="KAH8027304.1"/>
    <property type="molecule type" value="Genomic_DNA"/>
</dbReference>
<dbReference type="Proteomes" id="UP000821866">
    <property type="component" value="Chromosome 4"/>
</dbReference>